<dbReference type="InterPro" id="IPR036610">
    <property type="entry name" value="PEBP-like_sf"/>
</dbReference>
<evidence type="ECO:0000256" key="7">
    <source>
        <dbReference type="SAM" id="Coils"/>
    </source>
</evidence>
<evidence type="ECO:0000256" key="4">
    <source>
        <dbReference type="ARBA" id="ARBA00023187"/>
    </source>
</evidence>
<feature type="domain" description="RRM" evidence="10">
    <location>
        <begin position="277"/>
        <end position="352"/>
    </location>
</feature>
<keyword evidence="2" id="KW-0507">mRNA processing</keyword>
<organism evidence="11 12">
    <name type="scientific">Trametes pubescens</name>
    <name type="common">White-rot fungus</name>
    <dbReference type="NCBI Taxonomy" id="154538"/>
    <lineage>
        <taxon>Eukaryota</taxon>
        <taxon>Fungi</taxon>
        <taxon>Dikarya</taxon>
        <taxon>Basidiomycota</taxon>
        <taxon>Agaricomycotina</taxon>
        <taxon>Agaricomycetes</taxon>
        <taxon>Polyporales</taxon>
        <taxon>Polyporaceae</taxon>
        <taxon>Trametes</taxon>
    </lineage>
</organism>
<dbReference type="InterPro" id="IPR035810">
    <property type="entry name" value="PEBP_euk"/>
</dbReference>
<dbReference type="Pfam" id="PF00076">
    <property type="entry name" value="RRM_1"/>
    <property type="match status" value="1"/>
</dbReference>
<dbReference type="Pfam" id="PF01161">
    <property type="entry name" value="PBP"/>
    <property type="match status" value="1"/>
</dbReference>
<evidence type="ECO:0000256" key="5">
    <source>
        <dbReference type="ARBA" id="ARBA00023242"/>
    </source>
</evidence>
<dbReference type="PROSITE" id="PS50102">
    <property type="entry name" value="RRM"/>
    <property type="match status" value="1"/>
</dbReference>
<sequence length="384" mass="40476">MLAQLLAVAAVAVSCVSAQNSTNFTISDVTSAFTAAKIVPDVLPAFNPTGILNVVFLDNTTGASVNVTPGENLTREQNALRPQVFLTTNDTSFAQQTFVLAMVDPDAPTPQTPTAAQIRHLLAPGIQANGSLAAGAALVNNTPAISDFLRPTPPAGSDPHRYILLLFVQPANFTTVASQFVNASTPISNFNISLFAEQVGLGSPIAGNFFLTGPDANSTATNGTNTTGTASGSAAAASSTSPANAPSSSLGRAELSWVGAAVAAMLFGTKLPPGANRILFVKNLNYQITGEDLYDLFGRYGSIRQIRIGNDQKSRGTAFVVFDDVMDAKNALDHLNGFHLQERYIVVLYHMPAKQDAAAAKAEIARREEELAQLKKKHDITDED</sequence>
<feature type="signal peptide" evidence="9">
    <location>
        <begin position="1"/>
        <end position="18"/>
    </location>
</feature>
<dbReference type="GO" id="GO:0006397">
    <property type="term" value="P:mRNA processing"/>
    <property type="evidence" value="ECO:0007669"/>
    <property type="project" value="UniProtKB-KW"/>
</dbReference>
<feature type="chain" id="PRO_5012589538" evidence="9">
    <location>
        <begin position="19"/>
        <end position="384"/>
    </location>
</feature>
<dbReference type="InterPro" id="IPR000504">
    <property type="entry name" value="RRM_dom"/>
</dbReference>
<dbReference type="Proteomes" id="UP000184267">
    <property type="component" value="Unassembled WGS sequence"/>
</dbReference>
<evidence type="ECO:0000256" key="3">
    <source>
        <dbReference type="ARBA" id="ARBA00022884"/>
    </source>
</evidence>
<comment type="subcellular location">
    <subcellularLocation>
        <location evidence="1">Nucleus</location>
    </subcellularLocation>
</comment>
<dbReference type="AlphaFoldDB" id="A0A1M2VY51"/>
<evidence type="ECO:0000313" key="11">
    <source>
        <dbReference type="EMBL" id="OJT12534.1"/>
    </source>
</evidence>
<gene>
    <name evidence="11" type="ORF">TRAPUB_10935</name>
</gene>
<keyword evidence="12" id="KW-1185">Reference proteome</keyword>
<evidence type="ECO:0000256" key="1">
    <source>
        <dbReference type="ARBA" id="ARBA00004123"/>
    </source>
</evidence>
<name>A0A1M2VY51_TRAPU</name>
<keyword evidence="7" id="KW-0175">Coiled coil</keyword>
<dbReference type="InterPro" id="IPR008914">
    <property type="entry name" value="PEBP"/>
</dbReference>
<dbReference type="EMBL" id="MNAD01000480">
    <property type="protein sequence ID" value="OJT12534.1"/>
    <property type="molecule type" value="Genomic_DNA"/>
</dbReference>
<evidence type="ECO:0000256" key="6">
    <source>
        <dbReference type="PROSITE-ProRule" id="PRU00176"/>
    </source>
</evidence>
<proteinExistence type="predicted"/>
<dbReference type="SMART" id="SM00360">
    <property type="entry name" value="RRM"/>
    <property type="match status" value="1"/>
</dbReference>
<evidence type="ECO:0000256" key="2">
    <source>
        <dbReference type="ARBA" id="ARBA00022664"/>
    </source>
</evidence>
<dbReference type="PANTHER" id="PTHR11362">
    <property type="entry name" value="PHOSPHATIDYLETHANOLAMINE-BINDING PROTEIN"/>
    <property type="match status" value="1"/>
</dbReference>
<evidence type="ECO:0000259" key="10">
    <source>
        <dbReference type="PROSITE" id="PS50102"/>
    </source>
</evidence>
<dbReference type="GO" id="GO:0008380">
    <property type="term" value="P:RNA splicing"/>
    <property type="evidence" value="ECO:0007669"/>
    <property type="project" value="UniProtKB-KW"/>
</dbReference>
<dbReference type="FunFam" id="3.30.70.330:FF:000286">
    <property type="entry name" value="Putative pre-mRNA branch site protein p14"/>
    <property type="match status" value="1"/>
</dbReference>
<keyword evidence="5" id="KW-0539">Nucleus</keyword>
<dbReference type="InterPro" id="IPR012677">
    <property type="entry name" value="Nucleotide-bd_a/b_plait_sf"/>
</dbReference>
<dbReference type="SUPFAM" id="SSF49777">
    <property type="entry name" value="PEBP-like"/>
    <property type="match status" value="1"/>
</dbReference>
<feature type="coiled-coil region" evidence="7">
    <location>
        <begin position="357"/>
        <end position="384"/>
    </location>
</feature>
<dbReference type="STRING" id="154538.A0A1M2VY51"/>
<comment type="caution">
    <text evidence="11">The sequence shown here is derived from an EMBL/GenBank/DDBJ whole genome shotgun (WGS) entry which is preliminary data.</text>
</comment>
<dbReference type="OrthoDB" id="2506647at2759"/>
<dbReference type="CDD" id="cd12241">
    <property type="entry name" value="RRM_SF3B14"/>
    <property type="match status" value="1"/>
</dbReference>
<evidence type="ECO:0000256" key="8">
    <source>
        <dbReference type="SAM" id="MobiDB-lite"/>
    </source>
</evidence>
<dbReference type="GO" id="GO:0003723">
    <property type="term" value="F:RNA binding"/>
    <property type="evidence" value="ECO:0007669"/>
    <property type="project" value="UniProtKB-UniRule"/>
</dbReference>
<dbReference type="PANTHER" id="PTHR11362:SF82">
    <property type="entry name" value="PHOSPHATIDYLETHANOLAMINE-BINDING PROTEIN 4"/>
    <property type="match status" value="1"/>
</dbReference>
<reference evidence="11 12" key="1">
    <citation type="submission" date="2016-10" db="EMBL/GenBank/DDBJ databases">
        <title>Genome sequence of the basidiomycete white-rot fungus Trametes pubescens.</title>
        <authorList>
            <person name="Makela M.R."/>
            <person name="Granchi Z."/>
            <person name="Peng M."/>
            <person name="De Vries R.P."/>
            <person name="Grigoriev I."/>
            <person name="Riley R."/>
            <person name="Hilden K."/>
        </authorList>
    </citation>
    <scope>NUCLEOTIDE SEQUENCE [LARGE SCALE GENOMIC DNA]</scope>
    <source>
        <strain evidence="11 12">FBCC735</strain>
    </source>
</reference>
<dbReference type="SUPFAM" id="SSF54928">
    <property type="entry name" value="RNA-binding domain, RBD"/>
    <property type="match status" value="1"/>
</dbReference>
<keyword evidence="9" id="KW-0732">Signal</keyword>
<evidence type="ECO:0000256" key="9">
    <source>
        <dbReference type="SAM" id="SignalP"/>
    </source>
</evidence>
<protein>
    <submittedName>
        <fullName evidence="11">Splicing factor 3B subunit 6-like protein</fullName>
    </submittedName>
</protein>
<dbReference type="InterPro" id="IPR035979">
    <property type="entry name" value="RBD_domain_sf"/>
</dbReference>
<dbReference type="Gene3D" id="3.90.280.10">
    <property type="entry name" value="PEBP-like"/>
    <property type="match status" value="1"/>
</dbReference>
<dbReference type="Gene3D" id="3.30.70.330">
    <property type="match status" value="1"/>
</dbReference>
<keyword evidence="4" id="KW-0508">mRNA splicing</keyword>
<accession>A0A1M2VY51</accession>
<feature type="region of interest" description="Disordered" evidence="8">
    <location>
        <begin position="220"/>
        <end position="247"/>
    </location>
</feature>
<dbReference type="CDD" id="cd00866">
    <property type="entry name" value="PEBP_euk"/>
    <property type="match status" value="1"/>
</dbReference>
<dbReference type="OMA" id="CLIRYPI"/>
<evidence type="ECO:0000313" key="12">
    <source>
        <dbReference type="Proteomes" id="UP000184267"/>
    </source>
</evidence>
<dbReference type="InterPro" id="IPR034150">
    <property type="entry name" value="SF3B6_RRM"/>
</dbReference>
<keyword evidence="3 6" id="KW-0694">RNA-binding</keyword>
<dbReference type="GO" id="GO:0005634">
    <property type="term" value="C:nucleus"/>
    <property type="evidence" value="ECO:0007669"/>
    <property type="project" value="UniProtKB-SubCell"/>
</dbReference>